<evidence type="ECO:0000256" key="2">
    <source>
        <dbReference type="SAM" id="Phobius"/>
    </source>
</evidence>
<dbReference type="GO" id="GO:0008237">
    <property type="term" value="F:metallopeptidase activity"/>
    <property type="evidence" value="ECO:0007669"/>
    <property type="project" value="InterPro"/>
</dbReference>
<keyword evidence="2" id="KW-0472">Membrane</keyword>
<feature type="compositionally biased region" description="Basic and acidic residues" evidence="1">
    <location>
        <begin position="34"/>
        <end position="47"/>
    </location>
</feature>
<protein>
    <recommendedName>
        <fullName evidence="3">Peptidase metallopeptidase domain-containing protein</fullName>
    </recommendedName>
</protein>
<feature type="region of interest" description="Disordered" evidence="1">
    <location>
        <begin position="1"/>
        <end position="68"/>
    </location>
</feature>
<name>A0A2T4AEC0_TRIHA</name>
<dbReference type="InterPro" id="IPR024079">
    <property type="entry name" value="MetalloPept_cat_dom_sf"/>
</dbReference>
<feature type="region of interest" description="Disordered" evidence="1">
    <location>
        <begin position="129"/>
        <end position="148"/>
    </location>
</feature>
<dbReference type="RefSeq" id="XP_024775040.1">
    <property type="nucleotide sequence ID" value="XM_024912976.1"/>
</dbReference>
<dbReference type="EMBL" id="KZ679679">
    <property type="protein sequence ID" value="PTB55363.1"/>
    <property type="molecule type" value="Genomic_DNA"/>
</dbReference>
<evidence type="ECO:0000313" key="5">
    <source>
        <dbReference type="Proteomes" id="UP000241690"/>
    </source>
</evidence>
<keyword evidence="5" id="KW-1185">Reference proteome</keyword>
<dbReference type="AlphaFoldDB" id="A0A2T4AEC0"/>
<dbReference type="SMART" id="SM00235">
    <property type="entry name" value="ZnMc"/>
    <property type="match status" value="1"/>
</dbReference>
<proteinExistence type="predicted"/>
<sequence length="416" mass="45972">MESPTMEQMSGVMRDTSQPWALGYRQKNNSVNDIGKDYNVKDLDEASRSSSAEGKSISTHTTDRSDASTVATSITTDLDAVDRNADRSSNNANKTAVAHILPLPSCLLDGPTKSEATLRYDRELMIDDEERDKAENASPGVASSGATNASATNTAVAHAKRTCLTQPHGCAEVRVGFGGEIPRWRKGSVLSYVVCGEDFPPSLSIEEAMAVAVNKWQNIGATFKQVGRNDPATFVVTYQNGNPPVYARAFLPNETLRELTVYEHTLQAAEYLAGILSHELGHILGLRHEFAHRRDEGRDHRSVLVGSENPQSVMNYFDDPKDFQVQERDLEELRRFYEDDRVEYEGLVIRDIDPEDQLFFASSGSDLASSVTSAAIEITHPPACPFLHWPNVKTVMLHMIVILILLFLLYIVGLLS</sequence>
<dbReference type="SUPFAM" id="SSF55486">
    <property type="entry name" value="Metalloproteases ('zincins'), catalytic domain"/>
    <property type="match status" value="1"/>
</dbReference>
<keyword evidence="2" id="KW-1133">Transmembrane helix</keyword>
<feature type="compositionally biased region" description="Polar residues" evidence="1">
    <location>
        <begin position="48"/>
        <end position="60"/>
    </location>
</feature>
<dbReference type="Proteomes" id="UP000241690">
    <property type="component" value="Unassembled WGS sequence"/>
</dbReference>
<evidence type="ECO:0000256" key="1">
    <source>
        <dbReference type="SAM" id="MobiDB-lite"/>
    </source>
</evidence>
<feature type="domain" description="Peptidase metallopeptidase" evidence="3">
    <location>
        <begin position="180"/>
        <end position="339"/>
    </location>
</feature>
<accession>A0A2T4AEC0</accession>
<dbReference type="GO" id="GO:0006508">
    <property type="term" value="P:proteolysis"/>
    <property type="evidence" value="ECO:0007669"/>
    <property type="project" value="InterPro"/>
</dbReference>
<dbReference type="InterPro" id="IPR006026">
    <property type="entry name" value="Peptidase_Metallo"/>
</dbReference>
<dbReference type="GO" id="GO:0008270">
    <property type="term" value="F:zinc ion binding"/>
    <property type="evidence" value="ECO:0007669"/>
    <property type="project" value="InterPro"/>
</dbReference>
<feature type="transmembrane region" description="Helical" evidence="2">
    <location>
        <begin position="395"/>
        <end position="415"/>
    </location>
</feature>
<gene>
    <name evidence="4" type="ORF">M431DRAFT_15785</name>
</gene>
<evidence type="ECO:0000313" key="4">
    <source>
        <dbReference type="EMBL" id="PTB55363.1"/>
    </source>
</evidence>
<keyword evidence="2" id="KW-0812">Transmembrane</keyword>
<dbReference type="STRING" id="983964.A0A2T4AEC0"/>
<organism evidence="4 5">
    <name type="scientific">Trichoderma harzianum CBS 226.95</name>
    <dbReference type="NCBI Taxonomy" id="983964"/>
    <lineage>
        <taxon>Eukaryota</taxon>
        <taxon>Fungi</taxon>
        <taxon>Dikarya</taxon>
        <taxon>Ascomycota</taxon>
        <taxon>Pezizomycotina</taxon>
        <taxon>Sordariomycetes</taxon>
        <taxon>Hypocreomycetidae</taxon>
        <taxon>Hypocreales</taxon>
        <taxon>Hypocreaceae</taxon>
        <taxon>Trichoderma</taxon>
    </lineage>
</organism>
<reference evidence="4 5" key="1">
    <citation type="submission" date="2016-07" db="EMBL/GenBank/DDBJ databases">
        <title>Multiple horizontal gene transfer events from other fungi enriched the ability of initially mycotrophic Trichoderma (Ascomycota) to feed on dead plant biomass.</title>
        <authorList>
            <consortium name="DOE Joint Genome Institute"/>
            <person name="Aerts A."/>
            <person name="Atanasova L."/>
            <person name="Chenthamara K."/>
            <person name="Zhang J."/>
            <person name="Grujic M."/>
            <person name="Henrissat B."/>
            <person name="Kuo A."/>
            <person name="Salamov A."/>
            <person name="Lipzen A."/>
            <person name="Labutti K."/>
            <person name="Barry K."/>
            <person name="Miao Y."/>
            <person name="Rahimi M.J."/>
            <person name="Shen Q."/>
            <person name="Grigoriev I.V."/>
            <person name="Kubicek C.P."/>
            <person name="Druzhinina I.S."/>
        </authorList>
    </citation>
    <scope>NUCLEOTIDE SEQUENCE [LARGE SCALE GENOMIC DNA]</scope>
    <source>
        <strain evidence="4 5">CBS 226.95</strain>
    </source>
</reference>
<dbReference type="Gene3D" id="3.40.390.10">
    <property type="entry name" value="Collagenase (Catalytic Domain)"/>
    <property type="match status" value="1"/>
</dbReference>
<evidence type="ECO:0000259" key="3">
    <source>
        <dbReference type="SMART" id="SM00235"/>
    </source>
</evidence>
<dbReference type="GeneID" id="36621535"/>